<sequence>MWHGRSGSTVTPRPQSSQDSPAPALIEISESLVNPTAQFSPVSTQDKESGVQALESVQAPQEEQRFPTFLTPGADPSAFLNAMFSIFNRAMAPAAATAGPTGLLDLTLGSLVPYKQALFVPFYQGEGAGSAPMTSPPRMMLLTAPMGSMLVPDRSR</sequence>
<dbReference type="AlphaFoldDB" id="A0AAV7W3Y0"/>
<evidence type="ECO:0000256" key="1">
    <source>
        <dbReference type="SAM" id="MobiDB-lite"/>
    </source>
</evidence>
<reference evidence="2" key="1">
    <citation type="journal article" date="2022" name="bioRxiv">
        <title>Sequencing and chromosome-scale assembly of the giantPleurodeles waltlgenome.</title>
        <authorList>
            <person name="Brown T."/>
            <person name="Elewa A."/>
            <person name="Iarovenko S."/>
            <person name="Subramanian E."/>
            <person name="Araus A.J."/>
            <person name="Petzold A."/>
            <person name="Susuki M."/>
            <person name="Suzuki K.-i.T."/>
            <person name="Hayashi T."/>
            <person name="Toyoda A."/>
            <person name="Oliveira C."/>
            <person name="Osipova E."/>
            <person name="Leigh N.D."/>
            <person name="Simon A."/>
            <person name="Yun M.H."/>
        </authorList>
    </citation>
    <scope>NUCLEOTIDE SEQUENCE</scope>
    <source>
        <strain evidence="2">20211129_DDA</strain>
        <tissue evidence="2">Liver</tissue>
    </source>
</reference>
<dbReference type="Proteomes" id="UP001066276">
    <property type="component" value="Chromosome 1_2"/>
</dbReference>
<feature type="compositionally biased region" description="Polar residues" evidence="1">
    <location>
        <begin position="1"/>
        <end position="20"/>
    </location>
</feature>
<accession>A0AAV7W3Y0</accession>
<evidence type="ECO:0000313" key="2">
    <source>
        <dbReference type="EMBL" id="KAJ1207257.1"/>
    </source>
</evidence>
<proteinExistence type="predicted"/>
<evidence type="ECO:0000313" key="3">
    <source>
        <dbReference type="Proteomes" id="UP001066276"/>
    </source>
</evidence>
<name>A0AAV7W3Y0_PLEWA</name>
<dbReference type="EMBL" id="JANPWB010000002">
    <property type="protein sequence ID" value="KAJ1207257.1"/>
    <property type="molecule type" value="Genomic_DNA"/>
</dbReference>
<feature type="region of interest" description="Disordered" evidence="1">
    <location>
        <begin position="1"/>
        <end position="24"/>
    </location>
</feature>
<organism evidence="2 3">
    <name type="scientific">Pleurodeles waltl</name>
    <name type="common">Iberian ribbed newt</name>
    <dbReference type="NCBI Taxonomy" id="8319"/>
    <lineage>
        <taxon>Eukaryota</taxon>
        <taxon>Metazoa</taxon>
        <taxon>Chordata</taxon>
        <taxon>Craniata</taxon>
        <taxon>Vertebrata</taxon>
        <taxon>Euteleostomi</taxon>
        <taxon>Amphibia</taxon>
        <taxon>Batrachia</taxon>
        <taxon>Caudata</taxon>
        <taxon>Salamandroidea</taxon>
        <taxon>Salamandridae</taxon>
        <taxon>Pleurodelinae</taxon>
        <taxon>Pleurodeles</taxon>
    </lineage>
</organism>
<comment type="caution">
    <text evidence="2">The sequence shown here is derived from an EMBL/GenBank/DDBJ whole genome shotgun (WGS) entry which is preliminary data.</text>
</comment>
<feature type="region of interest" description="Disordered" evidence="1">
    <location>
        <begin position="36"/>
        <end position="70"/>
    </location>
</feature>
<gene>
    <name evidence="2" type="ORF">NDU88_002649</name>
</gene>
<protein>
    <submittedName>
        <fullName evidence="2">Uncharacterized protein</fullName>
    </submittedName>
</protein>
<keyword evidence="3" id="KW-1185">Reference proteome</keyword>